<dbReference type="NCBIfam" id="TIGR03544">
    <property type="entry name" value="DivI1A_domain"/>
    <property type="match status" value="1"/>
</dbReference>
<evidence type="ECO:0000313" key="1">
    <source>
        <dbReference type="EMBL" id="MDP9820531.1"/>
    </source>
</evidence>
<dbReference type="Proteomes" id="UP001240447">
    <property type="component" value="Unassembled WGS sequence"/>
</dbReference>
<protein>
    <submittedName>
        <fullName evidence="1">DivIVA domain-containing protein</fullName>
    </submittedName>
</protein>
<evidence type="ECO:0000313" key="2">
    <source>
        <dbReference type="Proteomes" id="UP001240447"/>
    </source>
</evidence>
<reference evidence="1 2" key="1">
    <citation type="submission" date="2023-07" db="EMBL/GenBank/DDBJ databases">
        <title>Sequencing the genomes of 1000 actinobacteria strains.</title>
        <authorList>
            <person name="Klenk H.-P."/>
        </authorList>
    </citation>
    <scope>NUCLEOTIDE SEQUENCE [LARGE SCALE GENOMIC DNA]</scope>
    <source>
        <strain evidence="1 2">GD13</strain>
    </source>
</reference>
<comment type="caution">
    <text evidence="1">The sequence shown here is derived from an EMBL/GenBank/DDBJ whole genome shotgun (WGS) entry which is preliminary data.</text>
</comment>
<gene>
    <name evidence="1" type="ORF">J2S59_000340</name>
</gene>
<keyword evidence="2" id="KW-1185">Reference proteome</keyword>
<dbReference type="RefSeq" id="WP_068119899.1">
    <property type="nucleotide sequence ID" value="NZ_CCXJ01000223.1"/>
</dbReference>
<sequence>MTAWLLAIGVVVLIGAVAVVATGRGEAMRDVTRERRAARVPASGPLTGGDLRRVRFSTALRGYRADEVDELLARLAAQLDDPDVR</sequence>
<name>A0ABT9NJK4_9ACTN</name>
<dbReference type="Gene3D" id="6.10.250.660">
    <property type="match status" value="1"/>
</dbReference>
<accession>A0ABT9NJK4</accession>
<dbReference type="EMBL" id="JAUSQM010000001">
    <property type="protein sequence ID" value="MDP9820531.1"/>
    <property type="molecule type" value="Genomic_DNA"/>
</dbReference>
<dbReference type="InterPro" id="IPR019933">
    <property type="entry name" value="DivIVA_domain"/>
</dbReference>
<organism evidence="1 2">
    <name type="scientific">Nocardioides massiliensis</name>
    <dbReference type="NCBI Taxonomy" id="1325935"/>
    <lineage>
        <taxon>Bacteria</taxon>
        <taxon>Bacillati</taxon>
        <taxon>Actinomycetota</taxon>
        <taxon>Actinomycetes</taxon>
        <taxon>Propionibacteriales</taxon>
        <taxon>Nocardioidaceae</taxon>
        <taxon>Nocardioides</taxon>
    </lineage>
</organism>
<proteinExistence type="predicted"/>